<keyword evidence="1" id="KW-1133">Transmembrane helix</keyword>
<comment type="caution">
    <text evidence="2">The sequence shown here is derived from an EMBL/GenBank/DDBJ whole genome shotgun (WGS) entry which is preliminary data.</text>
</comment>
<dbReference type="EMBL" id="CAJJDO010000027">
    <property type="protein sequence ID" value="CAD8155311.1"/>
    <property type="molecule type" value="Genomic_DNA"/>
</dbReference>
<dbReference type="AlphaFoldDB" id="A0A8S1TMR9"/>
<evidence type="ECO:0000256" key="1">
    <source>
        <dbReference type="SAM" id="Phobius"/>
    </source>
</evidence>
<name>A0A8S1TMR9_9CILI</name>
<accession>A0A8S1TMR9</accession>
<keyword evidence="1" id="KW-0472">Membrane</keyword>
<gene>
    <name evidence="2" type="ORF">PPENT_87.1.T0270022</name>
</gene>
<feature type="transmembrane region" description="Helical" evidence="1">
    <location>
        <begin position="6"/>
        <end position="27"/>
    </location>
</feature>
<proteinExistence type="predicted"/>
<evidence type="ECO:0000313" key="2">
    <source>
        <dbReference type="EMBL" id="CAD8155311.1"/>
    </source>
</evidence>
<reference evidence="2" key="1">
    <citation type="submission" date="2021-01" db="EMBL/GenBank/DDBJ databases">
        <authorList>
            <consortium name="Genoscope - CEA"/>
            <person name="William W."/>
        </authorList>
    </citation>
    <scope>NUCLEOTIDE SEQUENCE</scope>
</reference>
<protein>
    <recommendedName>
        <fullName evidence="4">Transmembrane protein</fullName>
    </recommendedName>
</protein>
<keyword evidence="1" id="KW-0812">Transmembrane</keyword>
<dbReference type="Proteomes" id="UP000689195">
    <property type="component" value="Unassembled WGS sequence"/>
</dbReference>
<feature type="transmembrane region" description="Helical" evidence="1">
    <location>
        <begin position="63"/>
        <end position="83"/>
    </location>
</feature>
<sequence>MIIIQNILNFIELTLVLFNYIYFYLMLNVSSSVKNTMEEFYQIQNGTILQELTKQKYQNCQQLFINLVLTIMIFITYAAHYQFDQQLSQNYLQLEQQVITLISQPLQNMEIFRKYFGVLITSNFSNHILSICEVDQTSKNQNSKEYIKYFMNLVQYRINHNCKLKLKKNCLSKKNQIVKYDQEIRLHGRVLMQQVLKIY</sequence>
<evidence type="ECO:0008006" key="4">
    <source>
        <dbReference type="Google" id="ProtNLM"/>
    </source>
</evidence>
<organism evidence="2 3">
    <name type="scientific">Paramecium pentaurelia</name>
    <dbReference type="NCBI Taxonomy" id="43138"/>
    <lineage>
        <taxon>Eukaryota</taxon>
        <taxon>Sar</taxon>
        <taxon>Alveolata</taxon>
        <taxon>Ciliophora</taxon>
        <taxon>Intramacronucleata</taxon>
        <taxon>Oligohymenophorea</taxon>
        <taxon>Peniculida</taxon>
        <taxon>Parameciidae</taxon>
        <taxon>Paramecium</taxon>
    </lineage>
</organism>
<evidence type="ECO:0000313" key="3">
    <source>
        <dbReference type="Proteomes" id="UP000689195"/>
    </source>
</evidence>
<keyword evidence="3" id="KW-1185">Reference proteome</keyword>